<comment type="caution">
    <text evidence="2">The sequence shown here is derived from an EMBL/GenBank/DDBJ whole genome shotgun (WGS) entry which is preliminary data.</text>
</comment>
<gene>
    <name evidence="2" type="ORF">MSCUN_03430</name>
</gene>
<evidence type="ECO:0000313" key="2">
    <source>
        <dbReference type="EMBL" id="PWL08630.1"/>
    </source>
</evidence>
<keyword evidence="1" id="KW-1133">Transmembrane helix</keyword>
<evidence type="ECO:0000313" key="3">
    <source>
        <dbReference type="Proteomes" id="UP000246004"/>
    </source>
</evidence>
<protein>
    <submittedName>
        <fullName evidence="2">Uncharacterized protein</fullName>
    </submittedName>
</protein>
<dbReference type="AlphaFoldDB" id="A0A2V2BRB0"/>
<reference evidence="2 3" key="1">
    <citation type="submission" date="2016-04" db="EMBL/GenBank/DDBJ databases">
        <title>Genome sequence of Methanosphaera cuniculi DSM 4103.</title>
        <authorList>
            <person name="Poehlein A."/>
            <person name="Seedorf H."/>
            <person name="Daniel R."/>
        </authorList>
    </citation>
    <scope>NUCLEOTIDE SEQUENCE [LARGE SCALE GENOMIC DNA]</scope>
    <source>
        <strain evidence="2 3">DSM 4103</strain>
    </source>
</reference>
<proteinExistence type="predicted"/>
<keyword evidence="1" id="KW-0472">Membrane</keyword>
<dbReference type="RefSeq" id="WP_170103982.1">
    <property type="nucleotide sequence ID" value="NZ_LMVN01000024.1"/>
</dbReference>
<keyword evidence="1" id="KW-0812">Transmembrane</keyword>
<dbReference type="EMBL" id="LWMS01000010">
    <property type="protein sequence ID" value="PWL08630.1"/>
    <property type="molecule type" value="Genomic_DNA"/>
</dbReference>
<sequence>MSFIIIFGIIFCLILWIIIAIFFKDTYIKMIKDAIEKRREKKKNSKK</sequence>
<organism evidence="2 3">
    <name type="scientific">Methanosphaera cuniculi</name>
    <dbReference type="NCBI Taxonomy" id="1077256"/>
    <lineage>
        <taxon>Archaea</taxon>
        <taxon>Methanobacteriati</taxon>
        <taxon>Methanobacteriota</taxon>
        <taxon>Methanomada group</taxon>
        <taxon>Methanobacteria</taxon>
        <taxon>Methanobacteriales</taxon>
        <taxon>Methanobacteriaceae</taxon>
        <taxon>Methanosphaera</taxon>
    </lineage>
</organism>
<name>A0A2V2BRB0_9EURY</name>
<feature type="transmembrane region" description="Helical" evidence="1">
    <location>
        <begin position="6"/>
        <end position="23"/>
    </location>
</feature>
<evidence type="ECO:0000256" key="1">
    <source>
        <dbReference type="SAM" id="Phobius"/>
    </source>
</evidence>
<dbReference type="Proteomes" id="UP000246004">
    <property type="component" value="Unassembled WGS sequence"/>
</dbReference>
<accession>A0A2V2BRB0</accession>